<evidence type="ECO:0000313" key="2">
    <source>
        <dbReference type="EMBL" id="KAH0448408.1"/>
    </source>
</evidence>
<gene>
    <name evidence="2" type="ORF">IEQ34_022208</name>
</gene>
<evidence type="ECO:0000256" key="1">
    <source>
        <dbReference type="SAM" id="MobiDB-lite"/>
    </source>
</evidence>
<reference evidence="2 3" key="1">
    <citation type="journal article" date="2021" name="Hortic Res">
        <title>Chromosome-scale assembly of the Dendrobium chrysotoxum genome enhances the understanding of orchid evolution.</title>
        <authorList>
            <person name="Zhang Y."/>
            <person name="Zhang G.Q."/>
            <person name="Zhang D."/>
            <person name="Liu X.D."/>
            <person name="Xu X.Y."/>
            <person name="Sun W.H."/>
            <person name="Yu X."/>
            <person name="Zhu X."/>
            <person name="Wang Z.W."/>
            <person name="Zhao X."/>
            <person name="Zhong W.Y."/>
            <person name="Chen H."/>
            <person name="Yin W.L."/>
            <person name="Huang T."/>
            <person name="Niu S.C."/>
            <person name="Liu Z.J."/>
        </authorList>
    </citation>
    <scope>NUCLEOTIDE SEQUENCE [LARGE SCALE GENOMIC DNA]</scope>
    <source>
        <strain evidence="2">Lindl</strain>
    </source>
</reference>
<feature type="region of interest" description="Disordered" evidence="1">
    <location>
        <begin position="1"/>
        <end position="29"/>
    </location>
</feature>
<organism evidence="2 3">
    <name type="scientific">Dendrobium chrysotoxum</name>
    <name type="common">Orchid</name>
    <dbReference type="NCBI Taxonomy" id="161865"/>
    <lineage>
        <taxon>Eukaryota</taxon>
        <taxon>Viridiplantae</taxon>
        <taxon>Streptophyta</taxon>
        <taxon>Embryophyta</taxon>
        <taxon>Tracheophyta</taxon>
        <taxon>Spermatophyta</taxon>
        <taxon>Magnoliopsida</taxon>
        <taxon>Liliopsida</taxon>
        <taxon>Asparagales</taxon>
        <taxon>Orchidaceae</taxon>
        <taxon>Epidendroideae</taxon>
        <taxon>Malaxideae</taxon>
        <taxon>Dendrobiinae</taxon>
        <taxon>Dendrobium</taxon>
    </lineage>
</organism>
<dbReference type="AlphaFoldDB" id="A0AAV7FY74"/>
<comment type="caution">
    <text evidence="2">The sequence shown here is derived from an EMBL/GenBank/DDBJ whole genome shotgun (WGS) entry which is preliminary data.</text>
</comment>
<accession>A0AAV7FY74</accession>
<evidence type="ECO:0000313" key="3">
    <source>
        <dbReference type="Proteomes" id="UP000775213"/>
    </source>
</evidence>
<dbReference type="EMBL" id="JAGFBR010000019">
    <property type="protein sequence ID" value="KAH0448408.1"/>
    <property type="molecule type" value="Genomic_DNA"/>
</dbReference>
<name>A0AAV7FY74_DENCH</name>
<protein>
    <submittedName>
        <fullName evidence="2">Uncharacterized protein</fullName>
    </submittedName>
</protein>
<dbReference type="Proteomes" id="UP000775213">
    <property type="component" value="Unassembled WGS sequence"/>
</dbReference>
<sequence>MKADATKSIHKSSLHPYQTSLQEVSGEKESKCQQQAPIYQQGFLASSERVRPKPKILVLLKSCNLHALALEERLRRSASRAPPVLRKLLESKTRRDWVRRIANSLVVAVTARPALVDPCIHHG</sequence>
<keyword evidence="3" id="KW-1185">Reference proteome</keyword>
<proteinExistence type="predicted"/>